<dbReference type="InterPro" id="IPR008250">
    <property type="entry name" value="ATPase_P-typ_transduc_dom_A_sf"/>
</dbReference>
<feature type="transmembrane region" description="Helical" evidence="12">
    <location>
        <begin position="1220"/>
        <end position="1243"/>
    </location>
</feature>
<dbReference type="GO" id="GO:0046872">
    <property type="term" value="F:metal ion binding"/>
    <property type="evidence" value="ECO:0007669"/>
    <property type="project" value="UniProtKB-KW"/>
</dbReference>
<evidence type="ECO:0000256" key="2">
    <source>
        <dbReference type="ARBA" id="ARBA00006000"/>
    </source>
</evidence>
<organism evidence="15 16">
    <name type="scientific">Theileria equi strain WA</name>
    <dbReference type="NCBI Taxonomy" id="1537102"/>
    <lineage>
        <taxon>Eukaryota</taxon>
        <taxon>Sar</taxon>
        <taxon>Alveolata</taxon>
        <taxon>Apicomplexa</taxon>
        <taxon>Aconoidasida</taxon>
        <taxon>Piroplasmida</taxon>
        <taxon>Theileriidae</taxon>
        <taxon>Theileria</taxon>
    </lineage>
</organism>
<keyword evidence="16" id="KW-1185">Reference proteome</keyword>
<dbReference type="SFLD" id="SFLDG00002">
    <property type="entry name" value="C1.7:_P-type_atpase_like"/>
    <property type="match status" value="1"/>
</dbReference>
<feature type="region of interest" description="Disordered" evidence="11">
    <location>
        <begin position="81"/>
        <end position="115"/>
    </location>
</feature>
<evidence type="ECO:0000256" key="11">
    <source>
        <dbReference type="SAM" id="MobiDB-lite"/>
    </source>
</evidence>
<sequence>MIYYSFILILRLCCISVHSLDPVHNKVGDAVLSFDRDVIDHSTGHPSTNSIFLESLNKGISYNDKIHGGIGDLGSGVHLQHTSDPNDGKDNEKPKDSKDIEDKNEQKIKPILKNDDTGPIKPPIFNNSRWCKADVCLVSVPELLLFNALSVLFLLFLVIWHLGLLLRNKGKYEGYTDLSTVRSNTPTNDRRTLLQEGYSYTLPGWILLRYIILYTAICQVFVLSFVCNELCIPMIDGVKHWDMRAKPFFISWLIGFLTLLLSFLFKNTKVGKYLFLARSPLHSCEIVLISDFSKSSASTTVDHDILSLSLHWISTFASYLKLMLNISDNILKVPFEKYKASVKHYYIDVKSNDTERYFFYHYVKYTYSHDSAYFVDAYCKVSNYLKNTNLIDLLDRGGLTELESMKRTEDVGKNVISVEKLPFSTLLHREISDPIFFMQLYLTLKSIYWRSCITAPIWGFTSLYTIYKKVKIIHDQQNDIAELATSSANRLVTVLRENVTRVVPATDLAVGDIVRVDSDWEAPSDMIMLRGDAIVDESSVTGESIPLRKTKLAVDKYNYSLSIFDLNIDLDNDDMVNSKSADEGLNDHLLKAGTRVVAVLGNDETVGSAVAVVIATGAFTTKGKQLKGVLFPNQFRLKYDTQLPTVFILTFIYAIICSYYQIQFLGWNMTSIFYSIGTLSQVVPVWTSTIISISQSRACQRLSKSESVYCIAPSRIAVCGKVRVMCFDKTGTLTNNSLIFNGSRFVVSRGNTPIMSPDEISPTLDTIKSTKNMATNKDESTIRQIVSLAISTCHSLWPSNTNEQFGNHVDKSMFSSTGCTVEQFIDEGGATRRFIRNFSNKDLVMEVLRTFDFDYRKKLSSVVVAVTVESEEPLIFAFVKGAFENVSNCCMGGNSDLGFVANAESSNGSYVLGLAYKIIENENIDERDEVENNLKIGGLLLFNNEVRPESLDIIQSLHEAKVRPVILTGDNIAASQYVARTCGMFTLQSQAGPIAKLEGGDIVWLYPHHVVDEERLFFTDDYHDLSLTGDAFDHIQTNWGNILKKNGRLTSNQTANDNLFEQFLLRVRIFARLNPHQKVRVINAFKSLEIITGMCGDGTNDCLALQASHAGISLTSGATSMVSPFSSKNNKLESVISLIREGRGSLVTSLACFKFMLLFGLMIAFVKVTLFRECRGVMPEWGYLLLENAILLSLSYTMAMSRPSDKLRIRSPTSSLLGPLTLFSVGIMFFINIFFLSLIFKLYNYLGVPSSLDFNRKMNKAAWWILSDNFESPTICLWLCYQVVNTALVFSFGGVFREPILRNHSFTA</sequence>
<dbReference type="EC" id="3.6.3.8" evidence="15"/>
<keyword evidence="10 12" id="KW-0472">Membrane</keyword>
<dbReference type="Proteomes" id="UP000031512">
    <property type="component" value="Unassembled WGS sequence"/>
</dbReference>
<dbReference type="GeneID" id="15807509"/>
<keyword evidence="5" id="KW-0547">Nucleotide-binding</keyword>
<feature type="signal peptide" evidence="13">
    <location>
        <begin position="1"/>
        <end position="19"/>
    </location>
</feature>
<feature type="transmembrane region" description="Helical" evidence="12">
    <location>
        <begin position="211"/>
        <end position="235"/>
    </location>
</feature>
<dbReference type="STRING" id="1537102.L1LFC7"/>
<protein>
    <submittedName>
        <fullName evidence="15">P-type ATPase family member protein</fullName>
        <ecNumber evidence="15">3.6.3.8</ecNumber>
    </submittedName>
</protein>
<keyword evidence="8" id="KW-1278">Translocase</keyword>
<dbReference type="Gene3D" id="3.40.50.1000">
    <property type="entry name" value="HAD superfamily/HAD-like"/>
    <property type="match status" value="1"/>
</dbReference>
<keyword evidence="7" id="KW-0460">Magnesium</keyword>
<keyword evidence="4" id="KW-0479">Metal-binding</keyword>
<evidence type="ECO:0000256" key="12">
    <source>
        <dbReference type="SAM" id="Phobius"/>
    </source>
</evidence>
<dbReference type="SUPFAM" id="SSF56784">
    <property type="entry name" value="HAD-like"/>
    <property type="match status" value="1"/>
</dbReference>
<dbReference type="SUPFAM" id="SSF81653">
    <property type="entry name" value="Calcium ATPase, transduction domain A"/>
    <property type="match status" value="1"/>
</dbReference>
<evidence type="ECO:0000256" key="7">
    <source>
        <dbReference type="ARBA" id="ARBA00022842"/>
    </source>
</evidence>
<feature type="compositionally biased region" description="Basic and acidic residues" evidence="11">
    <location>
        <begin position="84"/>
        <end position="115"/>
    </location>
</feature>
<feature type="domain" description="P-type ATPase A" evidence="14">
    <location>
        <begin position="489"/>
        <end position="624"/>
    </location>
</feature>
<dbReference type="Pfam" id="PF00122">
    <property type="entry name" value="E1-E2_ATPase"/>
    <property type="match status" value="1"/>
</dbReference>
<accession>L1LFC7</accession>
<dbReference type="GO" id="GO:0016887">
    <property type="term" value="F:ATP hydrolysis activity"/>
    <property type="evidence" value="ECO:0007669"/>
    <property type="project" value="InterPro"/>
</dbReference>
<dbReference type="InterPro" id="IPR023214">
    <property type="entry name" value="HAD_sf"/>
</dbReference>
<keyword evidence="9 12" id="KW-1133">Transmembrane helix</keyword>
<comment type="caution">
    <text evidence="15">The sequence shown here is derived from an EMBL/GenBank/DDBJ whole genome shotgun (WGS) entry which is preliminary data.</text>
</comment>
<dbReference type="InterPro" id="IPR059000">
    <property type="entry name" value="ATPase_P-type_domA"/>
</dbReference>
<dbReference type="VEuPathDB" id="PiroplasmaDB:BEWA_040990"/>
<proteinExistence type="inferred from homology"/>
<dbReference type="InterPro" id="IPR006544">
    <property type="entry name" value="P-type_TPase_V"/>
</dbReference>
<feature type="transmembrane region" description="Helical" evidence="12">
    <location>
        <begin position="1181"/>
        <end position="1199"/>
    </location>
</feature>
<evidence type="ECO:0000313" key="16">
    <source>
        <dbReference type="Proteomes" id="UP000031512"/>
    </source>
</evidence>
<feature type="chain" id="PRO_5003952685" evidence="13">
    <location>
        <begin position="20"/>
        <end position="1308"/>
    </location>
</feature>
<keyword evidence="3 12" id="KW-0812">Transmembrane</keyword>
<dbReference type="TCDB" id="3.A.3.10.4">
    <property type="family name" value="the p-type atpase (p-atpase) superfamily"/>
</dbReference>
<evidence type="ECO:0000259" key="14">
    <source>
        <dbReference type="Pfam" id="PF00122"/>
    </source>
</evidence>
<evidence type="ECO:0000256" key="6">
    <source>
        <dbReference type="ARBA" id="ARBA00022840"/>
    </source>
</evidence>
<feature type="transmembrane region" description="Helical" evidence="12">
    <location>
        <begin position="1275"/>
        <end position="1296"/>
    </location>
</feature>
<dbReference type="SUPFAM" id="SSF81665">
    <property type="entry name" value="Calcium ATPase, transmembrane domain M"/>
    <property type="match status" value="1"/>
</dbReference>
<evidence type="ECO:0000256" key="13">
    <source>
        <dbReference type="SAM" id="SignalP"/>
    </source>
</evidence>
<evidence type="ECO:0000256" key="4">
    <source>
        <dbReference type="ARBA" id="ARBA00022723"/>
    </source>
</evidence>
<keyword evidence="13" id="KW-0732">Signal</keyword>
<dbReference type="EMBL" id="ACOU01000002">
    <property type="protein sequence ID" value="EKX74061.1"/>
    <property type="molecule type" value="Genomic_DNA"/>
</dbReference>
<dbReference type="OrthoDB" id="289856at2759"/>
<dbReference type="SFLD" id="SFLDF00027">
    <property type="entry name" value="p-type_atpase"/>
    <property type="match status" value="1"/>
</dbReference>
<dbReference type="SUPFAM" id="SSF81660">
    <property type="entry name" value="Metal cation-transporting ATPase, ATP-binding domain N"/>
    <property type="match status" value="1"/>
</dbReference>
<dbReference type="RefSeq" id="XP_004833513.1">
    <property type="nucleotide sequence ID" value="XM_004833456.1"/>
</dbReference>
<name>L1LFC7_THEEQ</name>
<dbReference type="PROSITE" id="PS00154">
    <property type="entry name" value="ATPASE_E1_E2"/>
    <property type="match status" value="1"/>
</dbReference>
<dbReference type="PANTHER" id="PTHR45630:SF11">
    <property type="entry name" value="CATION-TRANSPORTING P-TYPE ATPASE N-TERMINAL DOMAIN-CONTAINING PROTEIN"/>
    <property type="match status" value="1"/>
</dbReference>
<evidence type="ECO:0000256" key="3">
    <source>
        <dbReference type="ARBA" id="ARBA00022692"/>
    </source>
</evidence>
<dbReference type="Gene3D" id="2.70.150.10">
    <property type="entry name" value="Calcium-transporting ATPase, cytoplasmic transduction domain A"/>
    <property type="match status" value="1"/>
</dbReference>
<comment type="subcellular location">
    <subcellularLocation>
        <location evidence="1">Membrane</location>
        <topology evidence="1">Multi-pass membrane protein</topology>
    </subcellularLocation>
</comment>
<dbReference type="PRINTS" id="PR00119">
    <property type="entry name" value="CATATPASE"/>
</dbReference>
<keyword evidence="15" id="KW-0378">Hydrolase</keyword>
<dbReference type="InterPro" id="IPR023299">
    <property type="entry name" value="ATPase_P-typ_cyto_dom_N"/>
</dbReference>
<evidence type="ECO:0000313" key="15">
    <source>
        <dbReference type="EMBL" id="EKX74061.1"/>
    </source>
</evidence>
<keyword evidence="6" id="KW-0067">ATP-binding</keyword>
<evidence type="ECO:0000256" key="10">
    <source>
        <dbReference type="ARBA" id="ARBA00023136"/>
    </source>
</evidence>
<feature type="transmembrane region" description="Helical" evidence="12">
    <location>
        <begin position="646"/>
        <end position="666"/>
    </location>
</feature>
<dbReference type="NCBIfam" id="TIGR01494">
    <property type="entry name" value="ATPase_P-type"/>
    <property type="match status" value="1"/>
</dbReference>
<evidence type="ECO:0000256" key="5">
    <source>
        <dbReference type="ARBA" id="ARBA00022741"/>
    </source>
</evidence>
<reference evidence="15 16" key="1">
    <citation type="journal article" date="2012" name="BMC Genomics">
        <title>Comparative genomic analysis and phylogenetic position of Theileria equi.</title>
        <authorList>
            <person name="Kappmeyer L.S."/>
            <person name="Thiagarajan M."/>
            <person name="Herndon D.R."/>
            <person name="Ramsay J.D."/>
            <person name="Caler E."/>
            <person name="Djikeng A."/>
            <person name="Gillespie J.J."/>
            <person name="Lau A.O."/>
            <person name="Roalson E.H."/>
            <person name="Silva J.C."/>
            <person name="Silva M.G."/>
            <person name="Suarez C.E."/>
            <person name="Ueti M.W."/>
            <person name="Nene V.M."/>
            <person name="Mealey R.H."/>
            <person name="Knowles D.P."/>
            <person name="Brayton K.A."/>
        </authorList>
    </citation>
    <scope>NUCLEOTIDE SEQUENCE [LARGE SCALE GENOMIC DNA]</scope>
    <source>
        <strain evidence="15 16">WA</strain>
    </source>
</reference>
<feature type="transmembrane region" description="Helical" evidence="12">
    <location>
        <begin position="144"/>
        <end position="166"/>
    </location>
</feature>
<dbReference type="InterPro" id="IPR018303">
    <property type="entry name" value="ATPase_P-typ_P_site"/>
</dbReference>
<feature type="transmembrane region" description="Helical" evidence="12">
    <location>
        <begin position="1146"/>
        <end position="1166"/>
    </location>
</feature>
<dbReference type="GO" id="GO:0019829">
    <property type="term" value="F:ATPase-coupled monoatomic cation transmembrane transporter activity"/>
    <property type="evidence" value="ECO:0007669"/>
    <property type="project" value="TreeGrafter"/>
</dbReference>
<feature type="transmembrane region" description="Helical" evidence="12">
    <location>
        <begin position="672"/>
        <end position="694"/>
    </location>
</feature>
<dbReference type="PANTHER" id="PTHR45630">
    <property type="entry name" value="CATION-TRANSPORTING ATPASE-RELATED"/>
    <property type="match status" value="1"/>
</dbReference>
<comment type="similarity">
    <text evidence="2">Belongs to the cation transport ATPase (P-type) (TC 3.A.3) family. Type V subfamily.</text>
</comment>
<evidence type="ECO:0000256" key="9">
    <source>
        <dbReference type="ARBA" id="ARBA00022989"/>
    </source>
</evidence>
<dbReference type="eggNOG" id="KOG0208">
    <property type="taxonomic scope" value="Eukaryota"/>
</dbReference>
<dbReference type="GO" id="GO:0005524">
    <property type="term" value="F:ATP binding"/>
    <property type="evidence" value="ECO:0007669"/>
    <property type="project" value="UniProtKB-KW"/>
</dbReference>
<evidence type="ECO:0000256" key="1">
    <source>
        <dbReference type="ARBA" id="ARBA00004141"/>
    </source>
</evidence>
<dbReference type="InterPro" id="IPR001757">
    <property type="entry name" value="P_typ_ATPase"/>
</dbReference>
<dbReference type="InterPro" id="IPR044492">
    <property type="entry name" value="P_typ_ATPase_HD_dom"/>
</dbReference>
<dbReference type="InterPro" id="IPR036412">
    <property type="entry name" value="HAD-like_sf"/>
</dbReference>
<dbReference type="GO" id="GO:0140358">
    <property type="term" value="F:P-type transmembrane transporter activity"/>
    <property type="evidence" value="ECO:0007669"/>
    <property type="project" value="InterPro"/>
</dbReference>
<dbReference type="GO" id="GO:0016020">
    <property type="term" value="C:membrane"/>
    <property type="evidence" value="ECO:0007669"/>
    <property type="project" value="UniProtKB-SubCell"/>
</dbReference>
<gene>
    <name evidence="15" type="ORF">BEWA_040990</name>
</gene>
<feature type="transmembrane region" description="Helical" evidence="12">
    <location>
        <begin position="247"/>
        <end position="265"/>
    </location>
</feature>
<evidence type="ECO:0000256" key="8">
    <source>
        <dbReference type="ARBA" id="ARBA00022967"/>
    </source>
</evidence>
<dbReference type="InterPro" id="IPR023298">
    <property type="entry name" value="ATPase_P-typ_TM_dom_sf"/>
</dbReference>
<dbReference type="SFLD" id="SFLDS00003">
    <property type="entry name" value="Haloacid_Dehalogenase"/>
    <property type="match status" value="1"/>
</dbReference>
<dbReference type="Gene3D" id="3.40.1110.10">
    <property type="entry name" value="Calcium-transporting ATPase, cytoplasmic domain N"/>
    <property type="match status" value="1"/>
</dbReference>
<dbReference type="KEGG" id="beq:BEWA_040990"/>